<dbReference type="EMBL" id="JAHBAY010000019">
    <property type="protein sequence ID" value="MBT0773700.1"/>
    <property type="molecule type" value="Genomic_DNA"/>
</dbReference>
<keyword evidence="3" id="KW-1185">Reference proteome</keyword>
<comment type="caution">
    <text evidence="2">The sequence shown here is derived from an EMBL/GenBank/DDBJ whole genome shotgun (WGS) entry which is preliminary data.</text>
</comment>
<feature type="domain" description="SnoaL-like" evidence="1">
    <location>
        <begin position="13"/>
        <end position="118"/>
    </location>
</feature>
<dbReference type="Proteomes" id="UP001197247">
    <property type="component" value="Unassembled WGS sequence"/>
</dbReference>
<gene>
    <name evidence="2" type="ORF">KIH74_32445</name>
</gene>
<dbReference type="InterPro" id="IPR032710">
    <property type="entry name" value="NTF2-like_dom_sf"/>
</dbReference>
<name>A0ABS5TSC8_9ACTN</name>
<evidence type="ECO:0000313" key="3">
    <source>
        <dbReference type="Proteomes" id="UP001197247"/>
    </source>
</evidence>
<dbReference type="Gene3D" id="3.10.450.50">
    <property type="match status" value="1"/>
</dbReference>
<evidence type="ECO:0000259" key="1">
    <source>
        <dbReference type="Pfam" id="PF12680"/>
    </source>
</evidence>
<sequence>MDRTHRTDRSEWIEQYADAWREKDPEALRTLFAHDAVYHSSPTARPLRGHEEITTYWKQATHTQSELDLVLGVPLSQGNRTVVEWWATLRDPQRRPGTDDDRVTLPGCLVLRFDDAGRCDELWEYVTPVSGEKIDAPPGWGV</sequence>
<dbReference type="RefSeq" id="WP_214160240.1">
    <property type="nucleotide sequence ID" value="NZ_JAHBAY010000019.1"/>
</dbReference>
<dbReference type="SUPFAM" id="SSF54427">
    <property type="entry name" value="NTF2-like"/>
    <property type="match status" value="1"/>
</dbReference>
<evidence type="ECO:0000313" key="2">
    <source>
        <dbReference type="EMBL" id="MBT0773700.1"/>
    </source>
</evidence>
<organism evidence="2 3">
    <name type="scientific">Kineosporia corallincola</name>
    <dbReference type="NCBI Taxonomy" id="2835133"/>
    <lineage>
        <taxon>Bacteria</taxon>
        <taxon>Bacillati</taxon>
        <taxon>Actinomycetota</taxon>
        <taxon>Actinomycetes</taxon>
        <taxon>Kineosporiales</taxon>
        <taxon>Kineosporiaceae</taxon>
        <taxon>Kineosporia</taxon>
    </lineage>
</organism>
<reference evidence="2 3" key="1">
    <citation type="submission" date="2021-05" db="EMBL/GenBank/DDBJ databases">
        <title>Kineosporia and Streptomyces sp. nov. two new marine actinobacteria isolated from Coral.</title>
        <authorList>
            <person name="Buangrab K."/>
            <person name="Sutthacheep M."/>
            <person name="Yeemin T."/>
            <person name="Harunari E."/>
            <person name="Igarashi Y."/>
            <person name="Kanchanasin P."/>
            <person name="Tanasupawat S."/>
            <person name="Phongsopitanun W."/>
        </authorList>
    </citation>
    <scope>NUCLEOTIDE SEQUENCE [LARGE SCALE GENOMIC DNA]</scope>
    <source>
        <strain evidence="2 3">J2-2</strain>
    </source>
</reference>
<dbReference type="InterPro" id="IPR037401">
    <property type="entry name" value="SnoaL-like"/>
</dbReference>
<dbReference type="Pfam" id="PF12680">
    <property type="entry name" value="SnoaL_2"/>
    <property type="match status" value="1"/>
</dbReference>
<proteinExistence type="predicted"/>
<accession>A0ABS5TSC8</accession>
<protein>
    <submittedName>
        <fullName evidence="2">Nuclear transport factor 2 family protein</fullName>
    </submittedName>
</protein>